<feature type="chain" id="PRO_5042955498" evidence="2">
    <location>
        <begin position="22"/>
        <end position="216"/>
    </location>
</feature>
<feature type="coiled-coil region" evidence="1">
    <location>
        <begin position="165"/>
        <end position="196"/>
    </location>
</feature>
<dbReference type="Gene3D" id="1.20.58.430">
    <property type="entry name" value="Type IV secretion system, VirB5-domain"/>
    <property type="match status" value="1"/>
</dbReference>
<evidence type="ECO:0000313" key="5">
    <source>
        <dbReference type="Proteomes" id="UP000615017"/>
    </source>
</evidence>
<dbReference type="Pfam" id="PF07996">
    <property type="entry name" value="T4SS"/>
    <property type="match status" value="1"/>
</dbReference>
<comment type="caution">
    <text evidence="4">The sequence shown here is derived from an EMBL/GenBank/DDBJ whole genome shotgun (WGS) entry which is preliminary data.</text>
</comment>
<evidence type="ECO:0000313" key="4">
    <source>
        <dbReference type="EMBL" id="MDW9353658.1"/>
    </source>
</evidence>
<dbReference type="AlphaFoldDB" id="A0AAP6ECB2"/>
<dbReference type="InterPro" id="IPR023220">
    <property type="entry name" value="T4SS_VirB5-domain"/>
</dbReference>
<protein>
    <submittedName>
        <fullName evidence="3">Conjugal transfer protein</fullName>
    </submittedName>
    <submittedName>
        <fullName evidence="4">Type IV secretion system protein</fullName>
    </submittedName>
</protein>
<evidence type="ECO:0000256" key="1">
    <source>
        <dbReference type="SAM" id="Coils"/>
    </source>
</evidence>
<evidence type="ECO:0000313" key="6">
    <source>
        <dbReference type="Proteomes" id="UP001271591"/>
    </source>
</evidence>
<reference evidence="3 5" key="1">
    <citation type="submission" date="2021-01" db="EMBL/GenBank/DDBJ databases">
        <title>Genomes of Escherichia coli STEC strains from raw meat-based diets for companion animals.</title>
        <authorList>
            <person name="Stevens M.J.A."/>
            <person name="Stephan R."/>
        </authorList>
    </citation>
    <scope>NUCLEOTIDE SEQUENCE [LARGE SCALE GENOMIC DNA]</scope>
    <source>
        <strain evidence="3 5">LSC1-58</strain>
    </source>
</reference>
<gene>
    <name evidence="3" type="ORF">JNA65_22970</name>
    <name evidence="4" type="ORF">R8G00_30090</name>
</gene>
<dbReference type="RefSeq" id="WP_000619857.1">
    <property type="nucleotide sequence ID" value="NZ_BRWQ01000040.1"/>
</dbReference>
<keyword evidence="1" id="KW-0175">Coiled coil</keyword>
<dbReference type="InterPro" id="IPR014158">
    <property type="entry name" value="T4SS_VirB5"/>
</dbReference>
<sequence length="216" mass="25266">MIRKSCIAACLSITLCSLSYAGGVPTVSIAELTQLVVNAQQQAQEALAQLNKAKEAIRQAKDQYDHYKSILQGNDKLGAFLNDPYINKLLPMKDWQDIYNQTQDLTDLRKRYGITGYEPDVQKLFDKLLAQVDVYEKQYDATVTRVNHAEELRNKLNSVQTPKDREQLALRYQQEMLELENQRMQLENTRYLMEQKERIENKKNEEDFYNFMWGRS</sequence>
<dbReference type="Proteomes" id="UP001271591">
    <property type="component" value="Unassembled WGS sequence"/>
</dbReference>
<dbReference type="SUPFAM" id="SSF101082">
    <property type="entry name" value="Typo IV secretion system protein TraC"/>
    <property type="match status" value="1"/>
</dbReference>
<keyword evidence="2" id="KW-0732">Signal</keyword>
<feature type="coiled-coil region" evidence="1">
    <location>
        <begin position="29"/>
        <end position="70"/>
    </location>
</feature>
<dbReference type="Proteomes" id="UP000615017">
    <property type="component" value="Unassembled WGS sequence"/>
</dbReference>
<proteinExistence type="predicted"/>
<accession>A0AAP6ECB2</accession>
<feature type="signal peptide" evidence="2">
    <location>
        <begin position="1"/>
        <end position="21"/>
    </location>
</feature>
<reference evidence="4" key="2">
    <citation type="submission" date="2023-10" db="EMBL/GenBank/DDBJ databases">
        <title>Draft Genome Sequence of a Shiga toxin-producing Escherichia coli strain from deer meat showing an IS-element integration in the B-subunit of the Shiga toxin Stx2b gene.</title>
        <authorList>
            <person name="Projahn M."/>
            <person name="Borowiak M."/>
        </authorList>
    </citation>
    <scope>NUCLEOTIDE SEQUENCE</scope>
    <source>
        <strain evidence="4">BfR-EC-18960</strain>
    </source>
</reference>
<organism evidence="4 6">
    <name type="scientific">Escherichia coli</name>
    <dbReference type="NCBI Taxonomy" id="562"/>
    <lineage>
        <taxon>Bacteria</taxon>
        <taxon>Pseudomonadati</taxon>
        <taxon>Pseudomonadota</taxon>
        <taxon>Gammaproteobacteria</taxon>
        <taxon>Enterobacterales</taxon>
        <taxon>Enterobacteriaceae</taxon>
        <taxon>Escherichia</taxon>
    </lineage>
</organism>
<name>A0AAP6ECB2_ECOLX</name>
<dbReference type="EMBL" id="JAETYZ010000040">
    <property type="protein sequence ID" value="MBL6236729.1"/>
    <property type="molecule type" value="Genomic_DNA"/>
</dbReference>
<evidence type="ECO:0000313" key="3">
    <source>
        <dbReference type="EMBL" id="MBL6236729.1"/>
    </source>
</evidence>
<evidence type="ECO:0000256" key="2">
    <source>
        <dbReference type="SAM" id="SignalP"/>
    </source>
</evidence>
<dbReference type="EMBL" id="JAWPMK010000006">
    <property type="protein sequence ID" value="MDW9353658.1"/>
    <property type="molecule type" value="Genomic_DNA"/>
</dbReference>